<sequence length="262" mass="28974">MNKKSTLQKKPIGVFDSGMGGISVLKNLVSILPQENFIFYGDSANAPYGVKTVEEVKNLSRKNVKHLLNEGAKMIVVACNTATSAAINDLRKENPDVPFIGLEPAVKPAVEHKPNSKVGVMATPLTLKQKKFKELKSKYSNEATIEPIPAPNLVEFVEKGDVNSKELKTYLSNLLSDYTNVDSIVLGCTHFPFAINAIRKVMGEDVFIIDGGPGAAREARNILEQNDLLNPQNERGWIKFENSTGEYEKIDLSHKLFKMNLE</sequence>
<dbReference type="STRING" id="1423755.FC40_GL000786"/>
<dbReference type="GO" id="GO:0071555">
    <property type="term" value="P:cell wall organization"/>
    <property type="evidence" value="ECO:0007669"/>
    <property type="project" value="UniProtKB-KW"/>
</dbReference>
<dbReference type="PANTHER" id="PTHR21198:SF3">
    <property type="entry name" value="GLUTAMATE RACEMASE"/>
    <property type="match status" value="1"/>
</dbReference>
<dbReference type="GO" id="GO:0009252">
    <property type="term" value="P:peptidoglycan biosynthetic process"/>
    <property type="evidence" value="ECO:0007669"/>
    <property type="project" value="UniProtKB-UniRule"/>
</dbReference>
<proteinExistence type="inferred from homology"/>
<feature type="binding site" evidence="7">
    <location>
        <begin position="80"/>
        <end position="81"/>
    </location>
    <ligand>
        <name>substrate</name>
    </ligand>
</feature>
<feature type="active site" description="Proton donor/acceptor" evidence="7">
    <location>
        <position position="79"/>
    </location>
</feature>
<dbReference type="FunFam" id="3.40.50.1860:FF:000001">
    <property type="entry name" value="Glutamate racemase"/>
    <property type="match status" value="1"/>
</dbReference>
<dbReference type="Pfam" id="PF01177">
    <property type="entry name" value="Asp_Glu_race"/>
    <property type="match status" value="1"/>
</dbReference>
<dbReference type="OrthoDB" id="9801055at2"/>
<dbReference type="PANTHER" id="PTHR21198">
    <property type="entry name" value="GLUTAMATE RACEMASE"/>
    <property type="match status" value="1"/>
</dbReference>
<evidence type="ECO:0000313" key="8">
    <source>
        <dbReference type="EMBL" id="KRM18997.1"/>
    </source>
</evidence>
<evidence type="ECO:0000256" key="1">
    <source>
        <dbReference type="ARBA" id="ARBA00001602"/>
    </source>
</evidence>
<comment type="pathway">
    <text evidence="7">Cell wall biogenesis; peptidoglycan biosynthesis.</text>
</comment>
<protein>
    <recommendedName>
        <fullName evidence="2 7">Glutamate racemase</fullName>
        <ecNumber evidence="2 7">5.1.1.3</ecNumber>
    </recommendedName>
</protein>
<dbReference type="SUPFAM" id="SSF53681">
    <property type="entry name" value="Aspartate/glutamate racemase"/>
    <property type="match status" value="2"/>
</dbReference>
<dbReference type="PROSITE" id="PS00923">
    <property type="entry name" value="ASP_GLU_RACEMASE_1"/>
    <property type="match status" value="1"/>
</dbReference>
<feature type="active site" description="Proton donor/acceptor" evidence="7">
    <location>
        <position position="188"/>
    </location>
</feature>
<organism evidence="8 9">
    <name type="scientific">Ligilactobacillus hayakitensis DSM 18933 = JCM 14209</name>
    <dbReference type="NCBI Taxonomy" id="1423755"/>
    <lineage>
        <taxon>Bacteria</taxon>
        <taxon>Bacillati</taxon>
        <taxon>Bacillota</taxon>
        <taxon>Bacilli</taxon>
        <taxon>Lactobacillales</taxon>
        <taxon>Lactobacillaceae</taxon>
        <taxon>Ligilactobacillus</taxon>
    </lineage>
</organism>
<dbReference type="GO" id="GO:0008881">
    <property type="term" value="F:glutamate racemase activity"/>
    <property type="evidence" value="ECO:0007669"/>
    <property type="project" value="UniProtKB-UniRule"/>
</dbReference>
<keyword evidence="3 7" id="KW-0133">Cell shape</keyword>
<feature type="binding site" evidence="7">
    <location>
        <begin position="48"/>
        <end position="49"/>
    </location>
    <ligand>
        <name>substrate</name>
    </ligand>
</feature>
<evidence type="ECO:0000256" key="4">
    <source>
        <dbReference type="ARBA" id="ARBA00022984"/>
    </source>
</evidence>
<keyword evidence="6 7" id="KW-0961">Cell wall biogenesis/degradation</keyword>
<keyword evidence="5 7" id="KW-0413">Isomerase</keyword>
<dbReference type="Proteomes" id="UP000051054">
    <property type="component" value="Unassembled WGS sequence"/>
</dbReference>
<dbReference type="InterPro" id="IPR018187">
    <property type="entry name" value="Asp/Glu_racemase_AS_1"/>
</dbReference>
<evidence type="ECO:0000256" key="6">
    <source>
        <dbReference type="ARBA" id="ARBA00023316"/>
    </source>
</evidence>
<keyword evidence="4 7" id="KW-0573">Peptidoglycan synthesis</keyword>
<feature type="binding site" evidence="7">
    <location>
        <begin position="16"/>
        <end position="17"/>
    </location>
    <ligand>
        <name>substrate</name>
    </ligand>
</feature>
<feature type="binding site" evidence="7">
    <location>
        <begin position="189"/>
        <end position="190"/>
    </location>
    <ligand>
        <name>substrate</name>
    </ligand>
</feature>
<accession>A0A0R1WNI7</accession>
<dbReference type="eggNOG" id="COG0796">
    <property type="taxonomic scope" value="Bacteria"/>
</dbReference>
<evidence type="ECO:0000256" key="5">
    <source>
        <dbReference type="ARBA" id="ARBA00023235"/>
    </source>
</evidence>
<comment type="function">
    <text evidence="7">Provides the (R)-glutamate required for cell wall biosynthesis.</text>
</comment>
<evidence type="ECO:0000313" key="9">
    <source>
        <dbReference type="Proteomes" id="UP000051054"/>
    </source>
</evidence>
<dbReference type="NCBIfam" id="TIGR00067">
    <property type="entry name" value="glut_race"/>
    <property type="match status" value="1"/>
</dbReference>
<dbReference type="EC" id="5.1.1.3" evidence="2 7"/>
<name>A0A0R1WNI7_9LACO</name>
<comment type="similarity">
    <text evidence="7">Belongs to the aspartate/glutamate racemases family.</text>
</comment>
<keyword evidence="9" id="KW-1185">Reference proteome</keyword>
<dbReference type="HAMAP" id="MF_00258">
    <property type="entry name" value="Glu_racemase"/>
    <property type="match status" value="1"/>
</dbReference>
<gene>
    <name evidence="7" type="primary">murI</name>
    <name evidence="8" type="ORF">FC40_GL000786</name>
</gene>
<comment type="catalytic activity">
    <reaction evidence="1 7">
        <text>L-glutamate = D-glutamate</text>
        <dbReference type="Rhea" id="RHEA:12813"/>
        <dbReference type="ChEBI" id="CHEBI:29985"/>
        <dbReference type="ChEBI" id="CHEBI:29986"/>
        <dbReference type="EC" id="5.1.1.3"/>
    </reaction>
</comment>
<dbReference type="GO" id="GO:0008360">
    <property type="term" value="P:regulation of cell shape"/>
    <property type="evidence" value="ECO:0007669"/>
    <property type="project" value="UniProtKB-KW"/>
</dbReference>
<evidence type="ECO:0000256" key="3">
    <source>
        <dbReference type="ARBA" id="ARBA00022960"/>
    </source>
</evidence>
<comment type="caution">
    <text evidence="8">The sequence shown here is derived from an EMBL/GenBank/DDBJ whole genome shotgun (WGS) entry which is preliminary data.</text>
</comment>
<dbReference type="InterPro" id="IPR015942">
    <property type="entry name" value="Asp/Glu/hydantoin_racemase"/>
</dbReference>
<dbReference type="Gene3D" id="3.40.50.1860">
    <property type="match status" value="2"/>
</dbReference>
<evidence type="ECO:0000256" key="2">
    <source>
        <dbReference type="ARBA" id="ARBA00013090"/>
    </source>
</evidence>
<dbReference type="AlphaFoldDB" id="A0A0R1WNI7"/>
<dbReference type="InterPro" id="IPR004391">
    <property type="entry name" value="Glu_race"/>
</dbReference>
<evidence type="ECO:0000256" key="7">
    <source>
        <dbReference type="HAMAP-Rule" id="MF_00258"/>
    </source>
</evidence>
<dbReference type="PATRIC" id="fig|1423755.3.peg.840"/>
<dbReference type="UniPathway" id="UPA00219"/>
<reference evidence="8 9" key="1">
    <citation type="journal article" date="2015" name="Genome Announc.">
        <title>Expanding the biotechnology potential of lactobacilli through comparative genomics of 213 strains and associated genera.</title>
        <authorList>
            <person name="Sun Z."/>
            <person name="Harris H.M."/>
            <person name="McCann A."/>
            <person name="Guo C."/>
            <person name="Argimon S."/>
            <person name="Zhang W."/>
            <person name="Yang X."/>
            <person name="Jeffery I.B."/>
            <person name="Cooney J.C."/>
            <person name="Kagawa T.F."/>
            <person name="Liu W."/>
            <person name="Song Y."/>
            <person name="Salvetti E."/>
            <person name="Wrobel A."/>
            <person name="Rasinkangas P."/>
            <person name="Parkhill J."/>
            <person name="Rea M.C."/>
            <person name="O'Sullivan O."/>
            <person name="Ritari J."/>
            <person name="Douillard F.P."/>
            <person name="Paul Ross R."/>
            <person name="Yang R."/>
            <person name="Briner A.E."/>
            <person name="Felis G.E."/>
            <person name="de Vos W.M."/>
            <person name="Barrangou R."/>
            <person name="Klaenhammer T.R."/>
            <person name="Caufield P.W."/>
            <person name="Cui Y."/>
            <person name="Zhang H."/>
            <person name="O'Toole P.W."/>
        </authorList>
    </citation>
    <scope>NUCLEOTIDE SEQUENCE [LARGE SCALE GENOMIC DNA]</scope>
    <source>
        <strain evidence="8 9">DSM 18933</strain>
    </source>
</reference>
<dbReference type="InterPro" id="IPR001920">
    <property type="entry name" value="Asp/Glu_race"/>
</dbReference>
<dbReference type="EMBL" id="AZGD01000090">
    <property type="protein sequence ID" value="KRM18997.1"/>
    <property type="molecule type" value="Genomic_DNA"/>
</dbReference>